<feature type="transmembrane region" description="Helical" evidence="1">
    <location>
        <begin position="75"/>
        <end position="94"/>
    </location>
</feature>
<feature type="transmembrane region" description="Helical" evidence="1">
    <location>
        <begin position="21"/>
        <end position="40"/>
    </location>
</feature>
<comment type="caution">
    <text evidence="2">The sequence shown here is derived from an EMBL/GenBank/DDBJ whole genome shotgun (WGS) entry which is preliminary data.</text>
</comment>
<keyword evidence="1" id="KW-0812">Transmembrane</keyword>
<reference evidence="2 3" key="1">
    <citation type="submission" date="2020-05" db="EMBL/GenBank/DDBJ databases">
        <title>Genome sequence of Isoptericola sp. JC619 isolated from Chilika lagoon, India.</title>
        <authorList>
            <person name="Kumar D."/>
            <person name="Appam K."/>
            <person name="Gandham S."/>
            <person name="Uppada J."/>
            <person name="Sasikala C."/>
            <person name="Venkata Ramana C."/>
        </authorList>
    </citation>
    <scope>NUCLEOTIDE SEQUENCE [LARGE SCALE GENOMIC DNA]</scope>
    <source>
        <strain evidence="2 3">JC619</strain>
    </source>
</reference>
<evidence type="ECO:0000256" key="1">
    <source>
        <dbReference type="SAM" id="Phobius"/>
    </source>
</evidence>
<dbReference type="RefSeq" id="WP_171246712.1">
    <property type="nucleotide sequence ID" value="NZ_JABFAJ010000011.1"/>
</dbReference>
<dbReference type="Proteomes" id="UP000557204">
    <property type="component" value="Unassembled WGS sequence"/>
</dbReference>
<feature type="transmembrane region" description="Helical" evidence="1">
    <location>
        <begin position="100"/>
        <end position="118"/>
    </location>
</feature>
<gene>
    <name evidence="2" type="ORF">HLI28_06635</name>
</gene>
<keyword evidence="1" id="KW-1133">Transmembrane helix</keyword>
<evidence type="ECO:0000313" key="2">
    <source>
        <dbReference type="EMBL" id="NNU27217.1"/>
    </source>
</evidence>
<sequence length="132" mass="13038">MTSAPDTRARPAARTRRPVSARRVVVGVLAATALAVWYVTAAGVPGAAATGLLVGSAAIGGSTLATYVPPTGTRWRAVLGCGPCDVAAAATVLVPPVLLAGSPTATMAVVAVLATVFGRYQRRAAAATACPV</sequence>
<organism evidence="2 3">
    <name type="scientific">Isoptericola sediminis</name>
    <dbReference type="NCBI Taxonomy" id="2733572"/>
    <lineage>
        <taxon>Bacteria</taxon>
        <taxon>Bacillati</taxon>
        <taxon>Actinomycetota</taxon>
        <taxon>Actinomycetes</taxon>
        <taxon>Micrococcales</taxon>
        <taxon>Promicromonosporaceae</taxon>
        <taxon>Isoptericola</taxon>
    </lineage>
</organism>
<name>A0A849K7P5_9MICO</name>
<dbReference type="EMBL" id="JABFAJ010000011">
    <property type="protein sequence ID" value="NNU27217.1"/>
    <property type="molecule type" value="Genomic_DNA"/>
</dbReference>
<keyword evidence="1" id="KW-0472">Membrane</keyword>
<proteinExistence type="predicted"/>
<feature type="transmembrane region" description="Helical" evidence="1">
    <location>
        <begin position="46"/>
        <end position="68"/>
    </location>
</feature>
<evidence type="ECO:0000313" key="3">
    <source>
        <dbReference type="Proteomes" id="UP000557204"/>
    </source>
</evidence>
<keyword evidence="3" id="KW-1185">Reference proteome</keyword>
<protein>
    <submittedName>
        <fullName evidence="2">Uncharacterized protein</fullName>
    </submittedName>
</protein>
<dbReference type="AlphaFoldDB" id="A0A849K7P5"/>
<accession>A0A849K7P5</accession>